<dbReference type="GO" id="GO:0003824">
    <property type="term" value="F:catalytic activity"/>
    <property type="evidence" value="ECO:0007669"/>
    <property type="project" value="InterPro"/>
</dbReference>
<dbReference type="InterPro" id="IPR017896">
    <property type="entry name" value="4Fe4S_Fe-S-bd"/>
</dbReference>
<dbReference type="Gene3D" id="3.40.50.970">
    <property type="match status" value="1"/>
</dbReference>
<proteinExistence type="predicted"/>
<dbReference type="GO" id="GO:0030976">
    <property type="term" value="F:thiamine pyrophosphate binding"/>
    <property type="evidence" value="ECO:0007669"/>
    <property type="project" value="InterPro"/>
</dbReference>
<dbReference type="SUPFAM" id="SSF52518">
    <property type="entry name" value="Thiamin diphosphate-binding fold (THDP-binding)"/>
    <property type="match status" value="1"/>
</dbReference>
<accession>A0A381S9F4</accession>
<feature type="domain" description="4Fe-4S ferredoxin-type" evidence="1">
    <location>
        <begin position="65"/>
        <end position="96"/>
    </location>
</feature>
<reference evidence="2" key="1">
    <citation type="submission" date="2018-05" db="EMBL/GenBank/DDBJ databases">
        <authorList>
            <person name="Lanie J.A."/>
            <person name="Ng W.-L."/>
            <person name="Kazmierczak K.M."/>
            <person name="Andrzejewski T.M."/>
            <person name="Davidsen T.M."/>
            <person name="Wayne K.J."/>
            <person name="Tettelin H."/>
            <person name="Glass J.I."/>
            <person name="Rusch D."/>
            <person name="Podicherti R."/>
            <person name="Tsui H.-C.T."/>
            <person name="Winkler M.E."/>
        </authorList>
    </citation>
    <scope>NUCLEOTIDE SEQUENCE</scope>
</reference>
<dbReference type="AlphaFoldDB" id="A0A381S9F4"/>
<dbReference type="PANTHER" id="PTHR32154">
    <property type="entry name" value="PYRUVATE-FLAVODOXIN OXIDOREDUCTASE-RELATED"/>
    <property type="match status" value="1"/>
</dbReference>
<evidence type="ECO:0000259" key="1">
    <source>
        <dbReference type="PROSITE" id="PS51379"/>
    </source>
</evidence>
<dbReference type="GO" id="GO:0006979">
    <property type="term" value="P:response to oxidative stress"/>
    <property type="evidence" value="ECO:0007669"/>
    <property type="project" value="TreeGrafter"/>
</dbReference>
<dbReference type="EMBL" id="UINC01002830">
    <property type="protein sequence ID" value="SVA00720.1"/>
    <property type="molecule type" value="Genomic_DNA"/>
</dbReference>
<dbReference type="InterPro" id="IPR029061">
    <property type="entry name" value="THDP-binding"/>
</dbReference>
<dbReference type="Pfam" id="PF02775">
    <property type="entry name" value="TPP_enzyme_C"/>
    <property type="match status" value="1"/>
</dbReference>
<dbReference type="PANTHER" id="PTHR32154:SF0">
    <property type="entry name" value="PYRUVATE-FLAVODOXIN OXIDOREDUCTASE-RELATED"/>
    <property type="match status" value="1"/>
</dbReference>
<dbReference type="PROSITE" id="PS00198">
    <property type="entry name" value="4FE4S_FER_1"/>
    <property type="match status" value="1"/>
</dbReference>
<gene>
    <name evidence="2" type="ORF">METZ01_LOCUS53574</name>
</gene>
<dbReference type="PROSITE" id="PS51379">
    <property type="entry name" value="4FE4S_FER_2"/>
    <property type="match status" value="1"/>
</dbReference>
<dbReference type="InterPro" id="IPR017900">
    <property type="entry name" value="4Fe4S_Fe_S_CS"/>
</dbReference>
<organism evidence="2">
    <name type="scientific">marine metagenome</name>
    <dbReference type="NCBI Taxonomy" id="408172"/>
    <lineage>
        <taxon>unclassified sequences</taxon>
        <taxon>metagenomes</taxon>
        <taxon>ecological metagenomes</taxon>
    </lineage>
</organism>
<evidence type="ECO:0000313" key="2">
    <source>
        <dbReference type="EMBL" id="SVA00720.1"/>
    </source>
</evidence>
<protein>
    <recommendedName>
        <fullName evidence="1">4Fe-4S ferredoxin-type domain-containing protein</fullName>
    </recommendedName>
</protein>
<dbReference type="InterPro" id="IPR050722">
    <property type="entry name" value="Pyruvate:ferred/Flavod_OxRd"/>
</dbReference>
<sequence>MNDAIGGKTDAPFPELVREATSGLNGFSDAARAQFLDIIERAPVAYNKVNAIFKGPEKKNPGSGGVFSIFVSDLCKGCAACVTACGDHDALRMVAETESVNAEHETGTAFLDLLPDTEQKFLGFYNDEHPVDSKTATLRNHLMVRRNYDALVSGDGACAGCGEKSVLRAIASLTEAYMRPLYHAKADRFSEKADELRRGGVESLAALAALHPEQHALFVRTVAHVVMGLGGDSDKDTAARLEARGPISDEEIVDALATVLEQESFNHKDLQALDGRLNNGQCVMAMAAHTGCNTVYGSTPPNNPHPYPWMNSLFQDGATIGWLFGESFMVDHARRSVIPERLADTLMDQTGASVTEQDYYDYTHFSDNLMTDDEIKELPKVWIVGGDGGMGDIGYQNVSKMVLQNRPNVKAVMLDTQVYSNTGGQNSDSTPMLGGSDMNSFGAATQGKAVEKKTVAETFLAGHGSPFVSQISIANAPKFFRAILDSLEYRGTGFLQCFTTCQPEHGVADDMALDQAQRVRDSRGAPEFVFNPTLGETYAEALDLKGNPHPDKDWYTTKFKSTGEKYRYTVAHWCATEARFRNHLKRVKDESAVERLIPLENMLLRITQQDVVHRRHLDPEHRAFVPDFGVFAKVPGPDGKPQVVALSRQLVLFCVERRKAWRLLQSKAGIVNKDYAAQRTLLADVDAGKVTTEELFAHGLEMVEEILAEAVKVAV</sequence>
<dbReference type="InterPro" id="IPR011766">
    <property type="entry name" value="TPP_enzyme_TPP-bd"/>
</dbReference>
<name>A0A381S9F4_9ZZZZ</name>